<evidence type="ECO:0000259" key="1">
    <source>
        <dbReference type="Pfam" id="PF13480"/>
    </source>
</evidence>
<dbReference type="InterPro" id="IPR038740">
    <property type="entry name" value="BioF2-like_GNAT_dom"/>
</dbReference>
<proteinExistence type="predicted"/>
<organism evidence="2 3">
    <name type="scientific">Mycolicibacterium frederiksbergense</name>
    <dbReference type="NCBI Taxonomy" id="117567"/>
    <lineage>
        <taxon>Bacteria</taxon>
        <taxon>Bacillati</taxon>
        <taxon>Actinomycetota</taxon>
        <taxon>Actinomycetes</taxon>
        <taxon>Mycobacteriales</taxon>
        <taxon>Mycobacteriaceae</taxon>
        <taxon>Mycolicibacterium</taxon>
    </lineage>
</organism>
<evidence type="ECO:0000313" key="2">
    <source>
        <dbReference type="EMBL" id="MDH6196794.1"/>
    </source>
</evidence>
<accession>A0ABT6L1G4</accession>
<dbReference type="Proteomes" id="UP001160130">
    <property type="component" value="Unassembled WGS sequence"/>
</dbReference>
<comment type="caution">
    <text evidence="2">The sequence shown here is derived from an EMBL/GenBank/DDBJ whole genome shotgun (WGS) entry which is preliminary data.</text>
</comment>
<gene>
    <name evidence="2" type="ORF">M2272_003447</name>
</gene>
<dbReference type="SUPFAM" id="SSF55729">
    <property type="entry name" value="Acyl-CoA N-acyltransferases (Nat)"/>
    <property type="match status" value="1"/>
</dbReference>
<protein>
    <submittedName>
        <fullName evidence="2">CelD/BcsL family acetyltransferase involved in cellulose biosynthesis</fullName>
    </submittedName>
</protein>
<sequence>MPRGIFAVMPGRLLPVDAVTPRIIDAWRDLAARSTEPNPCHEPEVFVAAARHLQAPGSLAIAVVGTEQHLVACLPVYRSRYWDRLPYRAVQTWQHRYSYLGTPLLDRTEPEAAAERLLQTLSRAHPGRLLALSDCVVDGPMHAALARAAAAHGTRVHVDRPFERAIARAADLEPVALSGKHLKDLRRTRRRLETQLGGALALVHRRADPTTVATFLKLESSGWKGARGDALACHDAEYFRTVCDGLATDDRIRFASLEVDGRAVAMLCTMRSGDQWYWFKIAFDERYGPSSPGRQLMLDVTAGLRDAPSSTVFDSCADPRNETINQLWTGRRDFATLLVALRGPLQAPTDFLAATSSRRHQRKDD</sequence>
<dbReference type="Pfam" id="PF13480">
    <property type="entry name" value="Acetyltransf_6"/>
    <property type="match status" value="1"/>
</dbReference>
<evidence type="ECO:0000313" key="3">
    <source>
        <dbReference type="Proteomes" id="UP001160130"/>
    </source>
</evidence>
<dbReference type="InterPro" id="IPR016181">
    <property type="entry name" value="Acyl_CoA_acyltransferase"/>
</dbReference>
<feature type="domain" description="BioF2-like acetyltransferase" evidence="1">
    <location>
        <begin position="180"/>
        <end position="305"/>
    </location>
</feature>
<name>A0ABT6L1G4_9MYCO</name>
<keyword evidence="3" id="KW-1185">Reference proteome</keyword>
<reference evidence="2 3" key="1">
    <citation type="submission" date="2023-04" db="EMBL/GenBank/DDBJ databases">
        <title>Forest soil microbial communities from Buena Vista Peninsula, Colon Province, Panama.</title>
        <authorList>
            <person name="Bouskill N."/>
        </authorList>
    </citation>
    <scope>NUCLEOTIDE SEQUENCE [LARGE SCALE GENOMIC DNA]</scope>
    <source>
        <strain evidence="2 3">AC80</strain>
    </source>
</reference>
<dbReference type="EMBL" id="JARXVE010000005">
    <property type="protein sequence ID" value="MDH6196794.1"/>
    <property type="molecule type" value="Genomic_DNA"/>
</dbReference>